<dbReference type="EMBL" id="VOMB01000020">
    <property type="protein sequence ID" value="MBU9765813.1"/>
    <property type="molecule type" value="Genomic_DNA"/>
</dbReference>
<gene>
    <name evidence="3" type="ORF">FR943_18430</name>
</gene>
<evidence type="ECO:0000313" key="4">
    <source>
        <dbReference type="Proteomes" id="UP000812982"/>
    </source>
</evidence>
<dbReference type="Proteomes" id="UP000812982">
    <property type="component" value="Unassembled WGS sequence"/>
</dbReference>
<evidence type="ECO:0000313" key="3">
    <source>
        <dbReference type="EMBL" id="MBU9765813.1"/>
    </source>
</evidence>
<proteinExistence type="predicted"/>
<name>A0ABS6KQA8_9MYCO</name>
<feature type="signal peptide" evidence="2">
    <location>
        <begin position="1"/>
        <end position="21"/>
    </location>
</feature>
<protein>
    <recommendedName>
        <fullName evidence="5">Fibronectin attachment protein</fullName>
    </recommendedName>
</protein>
<evidence type="ECO:0008006" key="5">
    <source>
        <dbReference type="Google" id="ProtNLM"/>
    </source>
</evidence>
<keyword evidence="2" id="KW-0732">Signal</keyword>
<reference evidence="3 4" key="1">
    <citation type="journal article" date="2021" name="Sci. Rep.">
        <title>Phenotypic and genomic hallmarks of a novel, potentially pathogenic rapidly growing Mycobacterium species related to the Mycobacterium fortuitum complex.</title>
        <authorList>
            <person name="Gharbi R."/>
            <person name="Khanna V."/>
            <person name="Frigui W."/>
            <person name="Mhenni B."/>
            <person name="Brosch R."/>
            <person name="Mardassi H."/>
        </authorList>
    </citation>
    <scope>NUCLEOTIDE SEQUENCE [LARGE SCALE GENOMIC DNA]</scope>
    <source>
        <strain evidence="3 4">TNTM28</strain>
    </source>
</reference>
<feature type="compositionally biased region" description="Low complexity" evidence="1">
    <location>
        <begin position="62"/>
        <end position="80"/>
    </location>
</feature>
<sequence length="80" mass="8079">MSSRTKLLLCTAGMAAAAAMALLGLKNAPNDRAPELSVPAAQATMHFGQTVTQSKAPKEPETPAATPPVKAEPAPTAEPG</sequence>
<feature type="region of interest" description="Disordered" evidence="1">
    <location>
        <begin position="47"/>
        <end position="80"/>
    </location>
</feature>
<feature type="chain" id="PRO_5046347451" description="Fibronectin attachment protein" evidence="2">
    <location>
        <begin position="22"/>
        <end position="80"/>
    </location>
</feature>
<keyword evidence="4" id="KW-1185">Reference proteome</keyword>
<organism evidence="3 4">
    <name type="scientific">[Mycobacterium] fortunisiensis</name>
    <dbReference type="NCBI Taxonomy" id="2600579"/>
    <lineage>
        <taxon>Bacteria</taxon>
        <taxon>Bacillati</taxon>
        <taxon>Actinomycetota</taxon>
        <taxon>Actinomycetes</taxon>
        <taxon>Mycobacteriales</taxon>
        <taxon>Mycobacteriaceae</taxon>
        <taxon>Mycolicibacterium</taxon>
    </lineage>
</organism>
<dbReference type="RefSeq" id="WP_217159639.1">
    <property type="nucleotide sequence ID" value="NZ_VOMB01000020.1"/>
</dbReference>
<accession>A0ABS6KQA8</accession>
<comment type="caution">
    <text evidence="3">The sequence shown here is derived from an EMBL/GenBank/DDBJ whole genome shotgun (WGS) entry which is preliminary data.</text>
</comment>
<evidence type="ECO:0000256" key="1">
    <source>
        <dbReference type="SAM" id="MobiDB-lite"/>
    </source>
</evidence>
<evidence type="ECO:0000256" key="2">
    <source>
        <dbReference type="SAM" id="SignalP"/>
    </source>
</evidence>